<reference evidence="1" key="2">
    <citation type="submission" date="2021-04" db="EMBL/GenBank/DDBJ databases">
        <authorList>
            <person name="Gilroy R."/>
        </authorList>
    </citation>
    <scope>NUCLEOTIDE SEQUENCE</scope>
    <source>
        <strain evidence="1">Gambia16-554</strain>
    </source>
</reference>
<accession>A0A9D2GPX1</accession>
<dbReference type="Pfam" id="PF13151">
    <property type="entry name" value="DUF3990"/>
    <property type="match status" value="1"/>
</dbReference>
<dbReference type="EMBL" id="DXAW01000104">
    <property type="protein sequence ID" value="HIZ86021.1"/>
    <property type="molecule type" value="Genomic_DNA"/>
</dbReference>
<name>A0A9D2GPX1_9BACT</name>
<dbReference type="InterPro" id="IPR025051">
    <property type="entry name" value="DUF3990"/>
</dbReference>
<protein>
    <submittedName>
        <fullName evidence="1">DUF3990 domain-containing protein</fullName>
    </submittedName>
</protein>
<gene>
    <name evidence="1" type="ORF">IAC04_05985</name>
</gene>
<evidence type="ECO:0000313" key="1">
    <source>
        <dbReference type="EMBL" id="HIZ86021.1"/>
    </source>
</evidence>
<reference evidence="1" key="1">
    <citation type="journal article" date="2021" name="PeerJ">
        <title>Extensive microbial diversity within the chicken gut microbiome revealed by metagenomics and culture.</title>
        <authorList>
            <person name="Gilroy R."/>
            <person name="Ravi A."/>
            <person name="Getino M."/>
            <person name="Pursley I."/>
            <person name="Horton D.L."/>
            <person name="Alikhan N.F."/>
            <person name="Baker D."/>
            <person name="Gharbi K."/>
            <person name="Hall N."/>
            <person name="Watson M."/>
            <person name="Adriaenssens E.M."/>
            <person name="Foster-Nyarko E."/>
            <person name="Jarju S."/>
            <person name="Secka A."/>
            <person name="Antonio M."/>
            <person name="Oren A."/>
            <person name="Chaudhuri R.R."/>
            <person name="La Ragione R."/>
            <person name="Hildebrand F."/>
            <person name="Pallen M.J."/>
        </authorList>
    </citation>
    <scope>NUCLEOTIDE SEQUENCE</scope>
    <source>
        <strain evidence="1">Gambia16-554</strain>
    </source>
</reference>
<comment type="caution">
    <text evidence="1">The sequence shown here is derived from an EMBL/GenBank/DDBJ whole genome shotgun (WGS) entry which is preliminary data.</text>
</comment>
<evidence type="ECO:0000313" key="2">
    <source>
        <dbReference type="Proteomes" id="UP000824115"/>
    </source>
</evidence>
<sequence>MILYHGTNMDFDRIDIRKSNPYKDFGQGFYLTDIQEQARNLAAKKTRIFGGEPIVMQFLFDENMLSDTGNGIKVLKFDLPNKEWAEFIYKNRNREMDFHHDYDIVTGPIANDGVAYLLGRYEEGTLTLEELARELEYKQLNSQYFFGTNRAIKLLHRI</sequence>
<proteinExistence type="predicted"/>
<organism evidence="1 2">
    <name type="scientific">Candidatus Coprenecus stercoravium</name>
    <dbReference type="NCBI Taxonomy" id="2840735"/>
    <lineage>
        <taxon>Bacteria</taxon>
        <taxon>Pseudomonadati</taxon>
        <taxon>Bacteroidota</taxon>
        <taxon>Bacteroidia</taxon>
        <taxon>Bacteroidales</taxon>
        <taxon>Rikenellaceae</taxon>
        <taxon>Rikenellaceae incertae sedis</taxon>
        <taxon>Candidatus Coprenecus</taxon>
    </lineage>
</organism>
<dbReference type="AlphaFoldDB" id="A0A9D2GPX1"/>
<dbReference type="Proteomes" id="UP000824115">
    <property type="component" value="Unassembled WGS sequence"/>
</dbReference>